<comment type="caution">
    <text evidence="2">The sequence shown here is derived from an EMBL/GenBank/DDBJ whole genome shotgun (WGS) entry which is preliminary data.</text>
</comment>
<evidence type="ECO:0000259" key="1">
    <source>
        <dbReference type="Pfam" id="PF09537"/>
    </source>
</evidence>
<dbReference type="SUPFAM" id="SSF47240">
    <property type="entry name" value="Ferritin-like"/>
    <property type="match status" value="1"/>
</dbReference>
<dbReference type="InterPro" id="IPR012347">
    <property type="entry name" value="Ferritin-like"/>
</dbReference>
<keyword evidence="3" id="KW-1185">Reference proteome</keyword>
<dbReference type="NCBIfam" id="TIGR02284">
    <property type="entry name" value="PA2169 family four-helix-bundle protein"/>
    <property type="match status" value="1"/>
</dbReference>
<name>A0A7W5ZND9_9BACT</name>
<dbReference type="EMBL" id="JACIBY010000008">
    <property type="protein sequence ID" value="MBB3839905.1"/>
    <property type="molecule type" value="Genomic_DNA"/>
</dbReference>
<reference evidence="2 3" key="1">
    <citation type="submission" date="2020-08" db="EMBL/GenBank/DDBJ databases">
        <title>Genomic Encyclopedia of Type Strains, Phase IV (KMG-IV): sequencing the most valuable type-strain genomes for metagenomic binning, comparative biology and taxonomic classification.</title>
        <authorList>
            <person name="Goeker M."/>
        </authorList>
    </citation>
    <scope>NUCLEOTIDE SEQUENCE [LARGE SCALE GENOMIC DNA]</scope>
    <source>
        <strain evidence="2 3">DSM 17976</strain>
    </source>
</reference>
<dbReference type="RefSeq" id="WP_183976547.1">
    <property type="nucleotide sequence ID" value="NZ_JACIBY010000008.1"/>
</dbReference>
<dbReference type="InterPro" id="IPR009078">
    <property type="entry name" value="Ferritin-like_SF"/>
</dbReference>
<dbReference type="InterPro" id="IPR019052">
    <property type="entry name" value="DUF2383"/>
</dbReference>
<dbReference type="AlphaFoldDB" id="A0A7W5ZND9"/>
<feature type="domain" description="DUF2383" evidence="1">
    <location>
        <begin position="8"/>
        <end position="115"/>
    </location>
</feature>
<protein>
    <submittedName>
        <fullName evidence="2">Uncharacterized protein (TIGR02284 family)</fullName>
    </submittedName>
</protein>
<evidence type="ECO:0000313" key="2">
    <source>
        <dbReference type="EMBL" id="MBB3839905.1"/>
    </source>
</evidence>
<accession>A0A7W5ZND9</accession>
<dbReference type="Gene3D" id="1.20.1260.10">
    <property type="match status" value="1"/>
</dbReference>
<evidence type="ECO:0000313" key="3">
    <source>
        <dbReference type="Proteomes" id="UP000541352"/>
    </source>
</evidence>
<dbReference type="Proteomes" id="UP000541352">
    <property type="component" value="Unassembled WGS sequence"/>
</dbReference>
<gene>
    <name evidence="2" type="ORF">FHS57_003916</name>
</gene>
<proteinExistence type="predicted"/>
<dbReference type="Pfam" id="PF09537">
    <property type="entry name" value="DUF2383"/>
    <property type="match status" value="1"/>
</dbReference>
<sequence>MIQNEVITRTLNELLRINNDRLSGYQIAASDTKDEGLKVIFSSMYNESVNFAETLAAYIREAGEIPANEGTLVGILHQAWLNFKAAVVGNDRNGILSSCEFGDEAAIEAYQAALEVEDIQANAEIKGVLLGQKGSIEQSLKVIQSLHHSQAANTYEQETMKLMEE</sequence>
<organism evidence="2 3">
    <name type="scientific">Runella defluvii</name>
    <dbReference type="NCBI Taxonomy" id="370973"/>
    <lineage>
        <taxon>Bacteria</taxon>
        <taxon>Pseudomonadati</taxon>
        <taxon>Bacteroidota</taxon>
        <taxon>Cytophagia</taxon>
        <taxon>Cytophagales</taxon>
        <taxon>Spirosomataceae</taxon>
        <taxon>Runella</taxon>
    </lineage>
</organism>
<dbReference type="InterPro" id="IPR011971">
    <property type="entry name" value="CHP02284"/>
</dbReference>